<dbReference type="PANTHER" id="PTHR30154">
    <property type="entry name" value="LEUCINE-RESPONSIVE REGULATORY PROTEIN"/>
    <property type="match status" value="1"/>
</dbReference>
<dbReference type="InterPro" id="IPR000485">
    <property type="entry name" value="AsnC-type_HTH_dom"/>
</dbReference>
<dbReference type="InterPro" id="IPR019887">
    <property type="entry name" value="Tscrpt_reg_AsnC/Lrp_C"/>
</dbReference>
<name>A0A1G9UT68_ALLAB</name>
<evidence type="ECO:0000256" key="1">
    <source>
        <dbReference type="ARBA" id="ARBA00023015"/>
    </source>
</evidence>
<evidence type="ECO:0000313" key="5">
    <source>
        <dbReference type="EMBL" id="SDM63121.1"/>
    </source>
</evidence>
<dbReference type="EMBL" id="LT629701">
    <property type="protein sequence ID" value="SDM63121.1"/>
    <property type="molecule type" value="Genomic_DNA"/>
</dbReference>
<dbReference type="InterPro" id="IPR011991">
    <property type="entry name" value="ArsR-like_HTH"/>
</dbReference>
<evidence type="ECO:0000256" key="2">
    <source>
        <dbReference type="ARBA" id="ARBA00023125"/>
    </source>
</evidence>
<dbReference type="InterPro" id="IPR011008">
    <property type="entry name" value="Dimeric_a/b-barrel"/>
</dbReference>
<organism evidence="5 6">
    <name type="scientific">Allokutzneria albata</name>
    <name type="common">Kibdelosporangium albatum</name>
    <dbReference type="NCBI Taxonomy" id="211114"/>
    <lineage>
        <taxon>Bacteria</taxon>
        <taxon>Bacillati</taxon>
        <taxon>Actinomycetota</taxon>
        <taxon>Actinomycetes</taxon>
        <taxon>Pseudonocardiales</taxon>
        <taxon>Pseudonocardiaceae</taxon>
        <taxon>Allokutzneria</taxon>
    </lineage>
</organism>
<dbReference type="InterPro" id="IPR019888">
    <property type="entry name" value="Tscrpt_reg_AsnC-like"/>
</dbReference>
<dbReference type="Proteomes" id="UP000183376">
    <property type="component" value="Chromosome I"/>
</dbReference>
<keyword evidence="2 5" id="KW-0238">DNA-binding</keyword>
<keyword evidence="1" id="KW-0805">Transcription regulation</keyword>
<dbReference type="PANTHER" id="PTHR30154:SF34">
    <property type="entry name" value="TRANSCRIPTIONAL REGULATOR AZLB"/>
    <property type="match status" value="1"/>
</dbReference>
<accession>A0A1G9UT68</accession>
<proteinExistence type="predicted"/>
<dbReference type="AlphaFoldDB" id="A0A1G9UT68"/>
<dbReference type="PRINTS" id="PR00033">
    <property type="entry name" value="HTHASNC"/>
</dbReference>
<dbReference type="SUPFAM" id="SSF54909">
    <property type="entry name" value="Dimeric alpha+beta barrel"/>
    <property type="match status" value="1"/>
</dbReference>
<dbReference type="Pfam" id="PF13412">
    <property type="entry name" value="HTH_24"/>
    <property type="match status" value="1"/>
</dbReference>
<feature type="domain" description="HTH asnC-type" evidence="4">
    <location>
        <begin position="43"/>
        <end position="104"/>
    </location>
</feature>
<gene>
    <name evidence="5" type="ORF">SAMN04489726_2609</name>
</gene>
<reference evidence="5 6" key="1">
    <citation type="submission" date="2016-10" db="EMBL/GenBank/DDBJ databases">
        <authorList>
            <person name="de Groot N.N."/>
        </authorList>
    </citation>
    <scope>NUCLEOTIDE SEQUENCE [LARGE SCALE GENOMIC DNA]</scope>
    <source>
        <strain evidence="5 6">DSM 44149</strain>
    </source>
</reference>
<keyword evidence="3" id="KW-0804">Transcription</keyword>
<dbReference type="Gene3D" id="3.30.70.920">
    <property type="match status" value="1"/>
</dbReference>
<dbReference type="InterPro" id="IPR036388">
    <property type="entry name" value="WH-like_DNA-bd_sf"/>
</dbReference>
<evidence type="ECO:0000313" key="6">
    <source>
        <dbReference type="Proteomes" id="UP000183376"/>
    </source>
</evidence>
<dbReference type="GO" id="GO:0043565">
    <property type="term" value="F:sequence-specific DNA binding"/>
    <property type="evidence" value="ECO:0007669"/>
    <property type="project" value="InterPro"/>
</dbReference>
<evidence type="ECO:0000256" key="3">
    <source>
        <dbReference type="ARBA" id="ARBA00023163"/>
    </source>
</evidence>
<dbReference type="STRING" id="211114.SAMN04489726_2609"/>
<dbReference type="SMART" id="SM00344">
    <property type="entry name" value="HTH_ASNC"/>
    <property type="match status" value="1"/>
</dbReference>
<evidence type="ECO:0000259" key="4">
    <source>
        <dbReference type="PROSITE" id="PS50956"/>
    </source>
</evidence>
<dbReference type="GO" id="GO:0043200">
    <property type="term" value="P:response to amino acid"/>
    <property type="evidence" value="ECO:0007669"/>
    <property type="project" value="TreeGrafter"/>
</dbReference>
<dbReference type="SUPFAM" id="SSF46785">
    <property type="entry name" value="Winged helix' DNA-binding domain"/>
    <property type="match status" value="1"/>
</dbReference>
<sequence length="190" mass="21290">MVKFAGPIFQTEPVSLCRWLIGTVKLGHMSSELSAKRTPVVPLDDTDRRIVAELRSDARMSMRALAEKLHISRGSAYTRVERLQRDGVITGYSATVDPERYGFGVAAYVHLKVSQHSWKAVRQRIMEIPEVWHGALVSGEHDLVLLVRAKDASSLRDLVLNRFQTMPDVVSSHTVLILDELPQQPLPVPT</sequence>
<dbReference type="Pfam" id="PF01037">
    <property type="entry name" value="AsnC_trans_reg"/>
    <property type="match status" value="1"/>
</dbReference>
<protein>
    <submittedName>
        <fullName evidence="5">DNA-binding transcriptional regulator, Lrp family</fullName>
    </submittedName>
</protein>
<keyword evidence="6" id="KW-1185">Reference proteome</keyword>
<dbReference type="eggNOG" id="COG1522">
    <property type="taxonomic scope" value="Bacteria"/>
</dbReference>
<dbReference type="PROSITE" id="PS50956">
    <property type="entry name" value="HTH_ASNC_2"/>
    <property type="match status" value="1"/>
</dbReference>
<dbReference type="GO" id="GO:0005829">
    <property type="term" value="C:cytosol"/>
    <property type="evidence" value="ECO:0007669"/>
    <property type="project" value="TreeGrafter"/>
</dbReference>
<dbReference type="Gene3D" id="1.10.10.10">
    <property type="entry name" value="Winged helix-like DNA-binding domain superfamily/Winged helix DNA-binding domain"/>
    <property type="match status" value="1"/>
</dbReference>
<dbReference type="CDD" id="cd00090">
    <property type="entry name" value="HTH_ARSR"/>
    <property type="match status" value="1"/>
</dbReference>
<dbReference type="InterPro" id="IPR036390">
    <property type="entry name" value="WH_DNA-bd_sf"/>
</dbReference>